<feature type="transmembrane region" description="Helical" evidence="6">
    <location>
        <begin position="192"/>
        <end position="210"/>
    </location>
</feature>
<evidence type="ECO:0000256" key="5">
    <source>
        <dbReference type="ARBA" id="ARBA00023136"/>
    </source>
</evidence>
<evidence type="ECO:0000313" key="8">
    <source>
        <dbReference type="Proteomes" id="UP000671845"/>
    </source>
</evidence>
<name>A0ABX7WRW7_9GAMM</name>
<keyword evidence="4 6" id="KW-1133">Transmembrane helix</keyword>
<dbReference type="PIRSF" id="PIRSF006324">
    <property type="entry name" value="LeuE"/>
    <property type="match status" value="1"/>
</dbReference>
<dbReference type="PANTHER" id="PTHR30086:SF16">
    <property type="entry name" value="AMINO ACID EFFLUX PERMEASE RHTB FAMILY"/>
    <property type="match status" value="1"/>
</dbReference>
<feature type="transmembrane region" description="Helical" evidence="6">
    <location>
        <begin position="50"/>
        <end position="75"/>
    </location>
</feature>
<dbReference type="EMBL" id="CP053383">
    <property type="protein sequence ID" value="QTP61348.1"/>
    <property type="molecule type" value="Genomic_DNA"/>
</dbReference>
<keyword evidence="2" id="KW-1003">Cell membrane</keyword>
<feature type="transmembrane region" description="Helical" evidence="6">
    <location>
        <begin position="152"/>
        <end position="172"/>
    </location>
</feature>
<dbReference type="Pfam" id="PF01810">
    <property type="entry name" value="LysE"/>
    <property type="match status" value="1"/>
</dbReference>
<evidence type="ECO:0000256" key="6">
    <source>
        <dbReference type="SAM" id="Phobius"/>
    </source>
</evidence>
<comment type="subcellular location">
    <subcellularLocation>
        <location evidence="1">Cell membrane</location>
        <topology evidence="1">Multi-pass membrane protein</topology>
    </subcellularLocation>
</comment>
<gene>
    <name evidence="7" type="ORF">HNO53_17900</name>
</gene>
<accession>A0ABX7WRW7</accession>
<feature type="transmembrane region" description="Helical" evidence="6">
    <location>
        <begin position="126"/>
        <end position="146"/>
    </location>
</feature>
<dbReference type="PANTHER" id="PTHR30086">
    <property type="entry name" value="ARGININE EXPORTER PROTEIN ARGO"/>
    <property type="match status" value="1"/>
</dbReference>
<dbReference type="Proteomes" id="UP000671845">
    <property type="component" value="Chromosome"/>
</dbReference>
<keyword evidence="3 6" id="KW-0812">Transmembrane</keyword>
<keyword evidence="8" id="KW-1185">Reference proteome</keyword>
<protein>
    <submittedName>
        <fullName evidence="7">LysE family transporter</fullName>
    </submittedName>
</protein>
<evidence type="ECO:0000256" key="4">
    <source>
        <dbReference type="ARBA" id="ARBA00022989"/>
    </source>
</evidence>
<keyword evidence="5 6" id="KW-0472">Membrane</keyword>
<evidence type="ECO:0000256" key="2">
    <source>
        <dbReference type="ARBA" id="ARBA00022475"/>
    </source>
</evidence>
<evidence type="ECO:0000256" key="3">
    <source>
        <dbReference type="ARBA" id="ARBA00022692"/>
    </source>
</evidence>
<evidence type="ECO:0000256" key="1">
    <source>
        <dbReference type="ARBA" id="ARBA00004651"/>
    </source>
</evidence>
<evidence type="ECO:0000313" key="7">
    <source>
        <dbReference type="EMBL" id="QTP61348.1"/>
    </source>
</evidence>
<proteinExistence type="predicted"/>
<organism evidence="7 8">
    <name type="scientific">Halomonas sulfidivorans</name>
    <dbReference type="NCBI Taxonomy" id="2733488"/>
    <lineage>
        <taxon>Bacteria</taxon>
        <taxon>Pseudomonadati</taxon>
        <taxon>Pseudomonadota</taxon>
        <taxon>Gammaproteobacteria</taxon>
        <taxon>Oceanospirillales</taxon>
        <taxon>Halomonadaceae</taxon>
        <taxon>Halomonas</taxon>
    </lineage>
</organism>
<sequence length="214" mass="22362">MALNRRGAGMPLSLWMSLVAVCAMGAMSPGPSLALVLRHTLGGGRSPGIVAALSHALGVGFYALLTVLGLGALIVRFPTLFQAITWGGAAYLAWLGIKALRAGRAAALEAAGVATTRRQAAREGMLVALGNPKLILFFVALLSQFVTPEMSLAAKAIIVATAMVIDGGWYVLVAVSLTHSRVLPWLQARAHWIHRITGIMLLALALRVVIGPLG</sequence>
<dbReference type="InterPro" id="IPR001123">
    <property type="entry name" value="LeuE-type"/>
</dbReference>
<reference evidence="7 8" key="1">
    <citation type="journal article" date="2021" name="Front. Microbiol.">
        <title>Aerobic Denitrification and Heterotrophic Sulfur Oxidation in the Genus Halomonas Revealed by Six Novel Species Characterizations and Genome-Based Analysis.</title>
        <authorList>
            <person name="Wang L."/>
            <person name="Shao Z."/>
        </authorList>
    </citation>
    <scope>NUCLEOTIDE SEQUENCE [LARGE SCALE GENOMIC DNA]</scope>
    <source>
        <strain evidence="7 8">MCCC 1A13718</strain>
    </source>
</reference>